<sequence>MMAMTALYPIFDKFIALTFVSPNVFHHQPYLDWYKEHITINNGKLWTYESAKIFVNLSAHFSMQIYNLLFAFAILFATGTSITFAIKSGQSNKQQTQSLAGNALTITFLFSFVAAFFVFCLVFPQWDNIMILIQLSKKGIVQDLTWHYVFPMLLASTLMFVSYLLLTLLRTDGKSHVAIYITIVAIAINVLFSIVFVKYGRMLLECTMLGTISSWFFLLLFYYFVFIIIKILIYDFIGVIFFIYIKQQLKKFFD</sequence>
<dbReference type="InterPro" id="IPR002528">
    <property type="entry name" value="MATE_fam"/>
</dbReference>
<feature type="transmembrane region" description="Helical" evidence="1">
    <location>
        <begin position="146"/>
        <end position="166"/>
    </location>
</feature>
<feature type="transmembrane region" description="Helical" evidence="1">
    <location>
        <begin position="220"/>
        <end position="245"/>
    </location>
</feature>
<reference evidence="3" key="1">
    <citation type="submission" date="2018-07" db="EMBL/GenBank/DDBJ databases">
        <title>Complete Genome Sequence of Spiroplasma phoeniceum.</title>
        <authorList>
            <person name="Davis R.E."/>
            <person name="Shao J.Y."/>
            <person name="Zhao Y."/>
            <person name="Silver A."/>
            <person name="Stump z."/>
            <person name="Gasparich G."/>
        </authorList>
    </citation>
    <scope>NUCLEOTIDE SEQUENCE [LARGE SCALE GENOMIC DNA]</scope>
    <source>
        <strain evidence="3">P40</strain>
    </source>
</reference>
<protein>
    <submittedName>
        <fullName evidence="2">MATE efflux family protein</fullName>
    </submittedName>
</protein>
<gene>
    <name evidence="2" type="ORF">SDAV_00529</name>
</gene>
<dbReference type="GO" id="GO:0015297">
    <property type="term" value="F:antiporter activity"/>
    <property type="evidence" value="ECO:0007669"/>
    <property type="project" value="InterPro"/>
</dbReference>
<keyword evidence="1" id="KW-1133">Transmembrane helix</keyword>
<dbReference type="Pfam" id="PF01554">
    <property type="entry name" value="MatE"/>
    <property type="match status" value="1"/>
</dbReference>
<evidence type="ECO:0000256" key="1">
    <source>
        <dbReference type="SAM" id="Phobius"/>
    </source>
</evidence>
<evidence type="ECO:0000313" key="3">
    <source>
        <dbReference type="Proteomes" id="UP000253689"/>
    </source>
</evidence>
<dbReference type="GO" id="GO:0042910">
    <property type="term" value="F:xenobiotic transmembrane transporter activity"/>
    <property type="evidence" value="ECO:0007669"/>
    <property type="project" value="InterPro"/>
</dbReference>
<name>A0A345DMT5_9MOLU</name>
<dbReference type="GO" id="GO:0016020">
    <property type="term" value="C:membrane"/>
    <property type="evidence" value="ECO:0007669"/>
    <property type="project" value="InterPro"/>
</dbReference>
<keyword evidence="3" id="KW-1185">Reference proteome</keyword>
<keyword evidence="1" id="KW-0812">Transmembrane</keyword>
<dbReference type="KEGG" id="sphh:SDAV_00529"/>
<keyword evidence="1" id="KW-0472">Membrane</keyword>
<dbReference type="EMBL" id="CP031088">
    <property type="protein sequence ID" value="AXF95523.1"/>
    <property type="molecule type" value="Genomic_DNA"/>
</dbReference>
<feature type="transmembrane region" description="Helical" evidence="1">
    <location>
        <begin position="98"/>
        <end position="126"/>
    </location>
</feature>
<dbReference type="Proteomes" id="UP000253689">
    <property type="component" value="Chromosome"/>
</dbReference>
<dbReference type="AlphaFoldDB" id="A0A345DMT5"/>
<feature type="transmembrane region" description="Helical" evidence="1">
    <location>
        <begin position="178"/>
        <end position="200"/>
    </location>
</feature>
<accession>A0A345DMT5</accession>
<proteinExistence type="predicted"/>
<feature type="transmembrane region" description="Helical" evidence="1">
    <location>
        <begin position="65"/>
        <end position="86"/>
    </location>
</feature>
<organism evidence="2 3">
    <name type="scientific">Spiroplasma phoeniceum P40</name>
    <dbReference type="NCBI Taxonomy" id="1276259"/>
    <lineage>
        <taxon>Bacteria</taxon>
        <taxon>Bacillati</taxon>
        <taxon>Mycoplasmatota</taxon>
        <taxon>Mollicutes</taxon>
        <taxon>Entomoplasmatales</taxon>
        <taxon>Spiroplasmataceae</taxon>
        <taxon>Spiroplasma</taxon>
    </lineage>
</organism>
<evidence type="ECO:0000313" key="2">
    <source>
        <dbReference type="EMBL" id="AXF95523.1"/>
    </source>
</evidence>